<evidence type="ECO:0000256" key="5">
    <source>
        <dbReference type="ARBA" id="ARBA00023136"/>
    </source>
</evidence>
<dbReference type="PANTHER" id="PTHR43791:SF81">
    <property type="entry name" value="TRANSPORTER, PUTATIVE (AFU_ORTHOLOGUE AFUA_7G01190)-RELATED"/>
    <property type="match status" value="1"/>
</dbReference>
<dbReference type="SUPFAM" id="SSF103473">
    <property type="entry name" value="MFS general substrate transporter"/>
    <property type="match status" value="1"/>
</dbReference>
<feature type="transmembrane region" description="Helical" evidence="6">
    <location>
        <begin position="393"/>
        <end position="415"/>
    </location>
</feature>
<feature type="transmembrane region" description="Helical" evidence="6">
    <location>
        <begin position="309"/>
        <end position="329"/>
    </location>
</feature>
<keyword evidence="3 6" id="KW-0812">Transmembrane</keyword>
<dbReference type="InterPro" id="IPR011701">
    <property type="entry name" value="MFS"/>
</dbReference>
<feature type="domain" description="Major facilitator superfamily (MFS) profile" evidence="7">
    <location>
        <begin position="80"/>
        <end position="501"/>
    </location>
</feature>
<keyword evidence="2" id="KW-0813">Transport</keyword>
<comment type="caution">
    <text evidence="8">The sequence shown here is derived from an EMBL/GenBank/DDBJ whole genome shotgun (WGS) entry which is preliminary data.</text>
</comment>
<feature type="transmembrane region" description="Helical" evidence="6">
    <location>
        <begin position="145"/>
        <end position="166"/>
    </location>
</feature>
<sequence length="544" mass="61971">MNNLDQYNDKFSSLNYRYMEDDVYNRYPSPELEIETPPFQDKSWQYTRNRDDIFHGVIDVNVQDYSTEEKALVRKIDLLVLPIVCTLDFLQFLDKSTINYAALMSFKTDLNLQGSQYSLLGTMFYLGYFVYQLPNNFLLQCIPIARYIGALVILWGLVLLCTAFVTNFSQVAALRFLLGFFEAGIYPCLTLLISTFYRRAEQVIRLGAFWICNGFALFTGGLVAYGIGHMTNIAGLKAWQWLMIILGSATILMGIITFFFLIDTPKSPALQLNAEQELLVEERTKDNATVRTTEIKREQIMEAIKEVRFWCYSFACLLINLQNGAMTIYNGQIAQNFGFNVRNPAQLTKYFMLIYIYLWQQLQSMLLTAGAGGSTVIFIVIAIVAVRKTQQTIYTACTLTAVNIIGLILLLVIPITHIKLIGFYLAWSYCSVYVLLITSVSNNVTGYTKKIFYNGVLMLFYTIGNAVGPLMMVRPPFIEGMLGYLVANCLVFVLFLVARWRMAVANSRRLLLMGHSSNVNMVPAHTYVQEDISDEQDQSFIYIL</sequence>
<evidence type="ECO:0000256" key="1">
    <source>
        <dbReference type="ARBA" id="ARBA00004141"/>
    </source>
</evidence>
<dbReference type="AlphaFoldDB" id="A0A367JPW9"/>
<keyword evidence="5 6" id="KW-0472">Membrane</keyword>
<comment type="subcellular location">
    <subcellularLocation>
        <location evidence="1">Membrane</location>
        <topology evidence="1">Multi-pass membrane protein</topology>
    </subcellularLocation>
</comment>
<evidence type="ECO:0000256" key="2">
    <source>
        <dbReference type="ARBA" id="ARBA00022448"/>
    </source>
</evidence>
<feature type="transmembrane region" description="Helical" evidence="6">
    <location>
        <begin position="421"/>
        <end position="439"/>
    </location>
</feature>
<proteinExistence type="predicted"/>
<dbReference type="InterPro" id="IPR020846">
    <property type="entry name" value="MFS_dom"/>
</dbReference>
<protein>
    <recommendedName>
        <fullName evidence="7">Major facilitator superfamily (MFS) profile domain-containing protein</fullName>
    </recommendedName>
</protein>
<evidence type="ECO:0000313" key="9">
    <source>
        <dbReference type="Proteomes" id="UP000252139"/>
    </source>
</evidence>
<keyword evidence="4 6" id="KW-1133">Transmembrane helix</keyword>
<dbReference type="Proteomes" id="UP000252139">
    <property type="component" value="Unassembled WGS sequence"/>
</dbReference>
<dbReference type="EMBL" id="PJQL01000900">
    <property type="protein sequence ID" value="RCH91935.1"/>
    <property type="molecule type" value="Genomic_DNA"/>
</dbReference>
<dbReference type="STRING" id="86630.A0A367JPW9"/>
<dbReference type="PROSITE" id="PS50850">
    <property type="entry name" value="MFS"/>
    <property type="match status" value="1"/>
</dbReference>
<accession>A0A367JPW9</accession>
<dbReference type="Pfam" id="PF07690">
    <property type="entry name" value="MFS_1"/>
    <property type="match status" value="1"/>
</dbReference>
<name>A0A367JPW9_RHIAZ</name>
<feature type="transmembrane region" description="Helical" evidence="6">
    <location>
        <begin position="206"/>
        <end position="227"/>
    </location>
</feature>
<evidence type="ECO:0000313" key="8">
    <source>
        <dbReference type="EMBL" id="RCH91935.1"/>
    </source>
</evidence>
<dbReference type="Gene3D" id="1.20.1250.20">
    <property type="entry name" value="MFS general substrate transporter like domains"/>
    <property type="match status" value="1"/>
</dbReference>
<evidence type="ECO:0000259" key="7">
    <source>
        <dbReference type="PROSITE" id="PS50850"/>
    </source>
</evidence>
<dbReference type="GO" id="GO:0016020">
    <property type="term" value="C:membrane"/>
    <property type="evidence" value="ECO:0007669"/>
    <property type="project" value="UniProtKB-SubCell"/>
</dbReference>
<feature type="transmembrane region" description="Helical" evidence="6">
    <location>
        <begin position="239"/>
        <end position="262"/>
    </location>
</feature>
<dbReference type="InterPro" id="IPR036259">
    <property type="entry name" value="MFS_trans_sf"/>
</dbReference>
<evidence type="ECO:0000256" key="3">
    <source>
        <dbReference type="ARBA" id="ARBA00022692"/>
    </source>
</evidence>
<feature type="transmembrane region" description="Helical" evidence="6">
    <location>
        <begin position="451"/>
        <end position="471"/>
    </location>
</feature>
<reference evidence="8 9" key="1">
    <citation type="journal article" date="2018" name="G3 (Bethesda)">
        <title>Phylogenetic and Phylogenomic Definition of Rhizopus Species.</title>
        <authorList>
            <person name="Gryganskyi A.P."/>
            <person name="Golan J."/>
            <person name="Dolatabadi S."/>
            <person name="Mondo S."/>
            <person name="Robb S."/>
            <person name="Idnurm A."/>
            <person name="Muszewska A."/>
            <person name="Steczkiewicz K."/>
            <person name="Masonjones S."/>
            <person name="Liao H.L."/>
            <person name="Gajdeczka M.T."/>
            <person name="Anike F."/>
            <person name="Vuek A."/>
            <person name="Anishchenko I.M."/>
            <person name="Voigt K."/>
            <person name="de Hoog G.S."/>
            <person name="Smith M.E."/>
            <person name="Heitman J."/>
            <person name="Vilgalys R."/>
            <person name="Stajich J.E."/>
        </authorList>
    </citation>
    <scope>NUCLEOTIDE SEQUENCE [LARGE SCALE GENOMIC DNA]</scope>
    <source>
        <strain evidence="8 9">CBS 357.93</strain>
    </source>
</reference>
<gene>
    <name evidence="8" type="ORF">CU097_007288</name>
</gene>
<feature type="transmembrane region" description="Helical" evidence="6">
    <location>
        <begin position="172"/>
        <end position="194"/>
    </location>
</feature>
<evidence type="ECO:0000256" key="6">
    <source>
        <dbReference type="SAM" id="Phobius"/>
    </source>
</evidence>
<dbReference type="OrthoDB" id="6730379at2759"/>
<feature type="transmembrane region" description="Helical" evidence="6">
    <location>
        <begin position="114"/>
        <end position="133"/>
    </location>
</feature>
<dbReference type="PANTHER" id="PTHR43791">
    <property type="entry name" value="PERMEASE-RELATED"/>
    <property type="match status" value="1"/>
</dbReference>
<organism evidence="8 9">
    <name type="scientific">Rhizopus azygosporus</name>
    <name type="common">Rhizopus microsporus var. azygosporus</name>
    <dbReference type="NCBI Taxonomy" id="86630"/>
    <lineage>
        <taxon>Eukaryota</taxon>
        <taxon>Fungi</taxon>
        <taxon>Fungi incertae sedis</taxon>
        <taxon>Mucoromycota</taxon>
        <taxon>Mucoromycotina</taxon>
        <taxon>Mucoromycetes</taxon>
        <taxon>Mucorales</taxon>
        <taxon>Mucorineae</taxon>
        <taxon>Rhizopodaceae</taxon>
        <taxon>Rhizopus</taxon>
    </lineage>
</organism>
<feature type="transmembrane region" description="Helical" evidence="6">
    <location>
        <begin position="477"/>
        <end position="498"/>
    </location>
</feature>
<evidence type="ECO:0000256" key="4">
    <source>
        <dbReference type="ARBA" id="ARBA00022989"/>
    </source>
</evidence>
<feature type="transmembrane region" description="Helical" evidence="6">
    <location>
        <begin position="365"/>
        <end position="386"/>
    </location>
</feature>
<dbReference type="GO" id="GO:0022857">
    <property type="term" value="F:transmembrane transporter activity"/>
    <property type="evidence" value="ECO:0007669"/>
    <property type="project" value="InterPro"/>
</dbReference>
<keyword evidence="9" id="KW-1185">Reference proteome</keyword>
<feature type="transmembrane region" description="Helical" evidence="6">
    <location>
        <begin position="76"/>
        <end position="94"/>
    </location>
</feature>